<proteinExistence type="predicted"/>
<dbReference type="InterPro" id="IPR039420">
    <property type="entry name" value="WalR-like"/>
</dbReference>
<comment type="caution">
    <text evidence="12">The sequence shown here is derived from an EMBL/GenBank/DDBJ whole genome shotgun (WGS) entry which is preliminary data.</text>
</comment>
<dbReference type="GO" id="GO:0032993">
    <property type="term" value="C:protein-DNA complex"/>
    <property type="evidence" value="ECO:0007669"/>
    <property type="project" value="TreeGrafter"/>
</dbReference>
<keyword evidence="7" id="KW-0804">Transcription</keyword>
<reference evidence="12 13" key="1">
    <citation type="submission" date="2019-07" db="EMBL/GenBank/DDBJ databases">
        <title>Whole genome shotgun sequence of Oceanithermus desulfurans NBRC 100063.</title>
        <authorList>
            <person name="Hosoyama A."/>
            <person name="Uohara A."/>
            <person name="Ohji S."/>
            <person name="Ichikawa N."/>
        </authorList>
    </citation>
    <scope>NUCLEOTIDE SEQUENCE [LARGE SCALE GENOMIC DNA]</scope>
    <source>
        <strain evidence="12 13">NBRC 100063</strain>
    </source>
</reference>
<dbReference type="Gene3D" id="1.10.10.10">
    <property type="entry name" value="Winged helix-like DNA-binding domain superfamily/Winged helix DNA-binding domain"/>
    <property type="match status" value="1"/>
</dbReference>
<keyword evidence="6 9" id="KW-0238">DNA-binding</keyword>
<gene>
    <name evidence="12" type="ORF">ODE01S_13240</name>
</gene>
<keyword evidence="4" id="KW-0902">Two-component regulatory system</keyword>
<dbReference type="GO" id="GO:0045893">
    <property type="term" value="P:positive regulation of DNA-templated transcription"/>
    <property type="evidence" value="ECO:0007669"/>
    <property type="project" value="UniProtKB-ARBA"/>
</dbReference>
<name>A0A511RJR4_9DEIN</name>
<organism evidence="12 13">
    <name type="scientific">Oceanithermus desulfurans NBRC 100063</name>
    <dbReference type="NCBI Taxonomy" id="1227550"/>
    <lineage>
        <taxon>Bacteria</taxon>
        <taxon>Thermotogati</taxon>
        <taxon>Deinococcota</taxon>
        <taxon>Deinococci</taxon>
        <taxon>Thermales</taxon>
        <taxon>Thermaceae</taxon>
        <taxon>Oceanithermus</taxon>
    </lineage>
</organism>
<dbReference type="EMBL" id="BJXN01000008">
    <property type="protein sequence ID" value="GEM89890.1"/>
    <property type="molecule type" value="Genomic_DNA"/>
</dbReference>
<dbReference type="CDD" id="cd00383">
    <property type="entry name" value="trans_reg_C"/>
    <property type="match status" value="1"/>
</dbReference>
<dbReference type="FunFam" id="1.10.10.10:FF:000018">
    <property type="entry name" value="DNA-binding response regulator ResD"/>
    <property type="match status" value="1"/>
</dbReference>
<dbReference type="OrthoDB" id="24946at2"/>
<feature type="domain" description="OmpR/PhoB-type" evidence="11">
    <location>
        <begin position="134"/>
        <end position="232"/>
    </location>
</feature>
<evidence type="ECO:0000256" key="7">
    <source>
        <dbReference type="ARBA" id="ARBA00023163"/>
    </source>
</evidence>
<dbReference type="InterPro" id="IPR011006">
    <property type="entry name" value="CheY-like_superfamily"/>
</dbReference>
<dbReference type="PANTHER" id="PTHR48111:SF22">
    <property type="entry name" value="REGULATOR OF RPOS"/>
    <property type="match status" value="1"/>
</dbReference>
<dbReference type="GO" id="GO:0042802">
    <property type="term" value="F:identical protein binding"/>
    <property type="evidence" value="ECO:0007669"/>
    <property type="project" value="UniProtKB-ARBA"/>
</dbReference>
<evidence type="ECO:0000256" key="8">
    <source>
        <dbReference type="PROSITE-ProRule" id="PRU00169"/>
    </source>
</evidence>
<dbReference type="FunFam" id="3.40.50.2300:FF:000021">
    <property type="entry name" value="Two-component system response regulator KdpE"/>
    <property type="match status" value="1"/>
</dbReference>
<dbReference type="RefSeq" id="WP_147147138.1">
    <property type="nucleotide sequence ID" value="NZ_BJXN01000008.1"/>
</dbReference>
<sequence>MNPQHPEPAPEDPKRILIIEDDPEIARLLQAELGEAGYRVEWAPGGMQGLVKLREDPPHLIVLDLGLPDLDGSEIARRAKQHGDVPIIVLTATDAVERKVQLLLGGADDYLTKPFHPAELLARIQVQLRRGEGGEVRRVGELEIEVESRRVRAGGREVALSPKEFALLELLSSRPGRVFSRDEIARHIWGKPLETESNVVDVHVANLRAKLREAGAYGYLRTVRGVGYALRKPAS</sequence>
<dbReference type="InterPro" id="IPR036388">
    <property type="entry name" value="WH-like_DNA-bd_sf"/>
</dbReference>
<accession>A0A511RJR4</accession>
<dbReference type="Pfam" id="PF00486">
    <property type="entry name" value="Trans_reg_C"/>
    <property type="match status" value="1"/>
</dbReference>
<keyword evidence="5" id="KW-0805">Transcription regulation</keyword>
<evidence type="ECO:0000313" key="12">
    <source>
        <dbReference type="EMBL" id="GEM89890.1"/>
    </source>
</evidence>
<dbReference type="GO" id="GO:0000156">
    <property type="term" value="F:phosphorelay response regulator activity"/>
    <property type="evidence" value="ECO:0007669"/>
    <property type="project" value="TreeGrafter"/>
</dbReference>
<feature type="modified residue" description="4-aspartylphosphate" evidence="8">
    <location>
        <position position="64"/>
    </location>
</feature>
<dbReference type="PANTHER" id="PTHR48111">
    <property type="entry name" value="REGULATOR OF RPOS"/>
    <property type="match status" value="1"/>
</dbReference>
<dbReference type="GO" id="GO:0005829">
    <property type="term" value="C:cytosol"/>
    <property type="evidence" value="ECO:0007669"/>
    <property type="project" value="TreeGrafter"/>
</dbReference>
<evidence type="ECO:0000256" key="3">
    <source>
        <dbReference type="ARBA" id="ARBA00022553"/>
    </source>
</evidence>
<evidence type="ECO:0000259" key="11">
    <source>
        <dbReference type="PROSITE" id="PS51755"/>
    </source>
</evidence>
<evidence type="ECO:0000313" key="13">
    <source>
        <dbReference type="Proteomes" id="UP000321827"/>
    </source>
</evidence>
<dbReference type="Pfam" id="PF00072">
    <property type="entry name" value="Response_reg"/>
    <property type="match status" value="1"/>
</dbReference>
<keyword evidence="3 8" id="KW-0597">Phosphoprotein</keyword>
<dbReference type="PROSITE" id="PS50110">
    <property type="entry name" value="RESPONSE_REGULATORY"/>
    <property type="match status" value="1"/>
</dbReference>
<dbReference type="PROSITE" id="PS51755">
    <property type="entry name" value="OMPR_PHOB"/>
    <property type="match status" value="1"/>
</dbReference>
<dbReference type="InterPro" id="IPR001789">
    <property type="entry name" value="Sig_transdc_resp-reg_receiver"/>
</dbReference>
<evidence type="ECO:0000259" key="10">
    <source>
        <dbReference type="PROSITE" id="PS50110"/>
    </source>
</evidence>
<evidence type="ECO:0000256" key="4">
    <source>
        <dbReference type="ARBA" id="ARBA00023012"/>
    </source>
</evidence>
<dbReference type="AlphaFoldDB" id="A0A511RJR4"/>
<protein>
    <submittedName>
        <fullName evidence="12">DNA-binding response regulator</fullName>
    </submittedName>
</protein>
<dbReference type="SMART" id="SM00862">
    <property type="entry name" value="Trans_reg_C"/>
    <property type="match status" value="1"/>
</dbReference>
<keyword evidence="2" id="KW-0963">Cytoplasm</keyword>
<evidence type="ECO:0000256" key="6">
    <source>
        <dbReference type="ARBA" id="ARBA00023125"/>
    </source>
</evidence>
<feature type="domain" description="Response regulatory" evidence="10">
    <location>
        <begin position="15"/>
        <end position="128"/>
    </location>
</feature>
<dbReference type="SMART" id="SM00448">
    <property type="entry name" value="REC"/>
    <property type="match status" value="1"/>
</dbReference>
<evidence type="ECO:0000256" key="5">
    <source>
        <dbReference type="ARBA" id="ARBA00023015"/>
    </source>
</evidence>
<feature type="DNA-binding region" description="OmpR/PhoB-type" evidence="9">
    <location>
        <begin position="134"/>
        <end position="232"/>
    </location>
</feature>
<dbReference type="GO" id="GO:0000987">
    <property type="term" value="F:cis-regulatory region sequence-specific DNA binding"/>
    <property type="evidence" value="ECO:0007669"/>
    <property type="project" value="UniProtKB-ARBA"/>
</dbReference>
<dbReference type="Gene3D" id="3.40.50.2300">
    <property type="match status" value="1"/>
</dbReference>
<evidence type="ECO:0000256" key="1">
    <source>
        <dbReference type="ARBA" id="ARBA00004496"/>
    </source>
</evidence>
<evidence type="ECO:0000256" key="2">
    <source>
        <dbReference type="ARBA" id="ARBA00022490"/>
    </source>
</evidence>
<dbReference type="Gene3D" id="6.10.250.690">
    <property type="match status" value="1"/>
</dbReference>
<comment type="subcellular location">
    <subcellularLocation>
        <location evidence="1">Cytoplasm</location>
    </subcellularLocation>
</comment>
<dbReference type="Proteomes" id="UP000321827">
    <property type="component" value="Unassembled WGS sequence"/>
</dbReference>
<dbReference type="SUPFAM" id="SSF52172">
    <property type="entry name" value="CheY-like"/>
    <property type="match status" value="1"/>
</dbReference>
<evidence type="ECO:0000256" key="9">
    <source>
        <dbReference type="PROSITE-ProRule" id="PRU01091"/>
    </source>
</evidence>
<dbReference type="InterPro" id="IPR001867">
    <property type="entry name" value="OmpR/PhoB-type_DNA-bd"/>
</dbReference>